<dbReference type="AlphaFoldDB" id="A0AAV7IKG8"/>
<feature type="region of interest" description="Disordered" evidence="1">
    <location>
        <begin position="1"/>
        <end position="27"/>
    </location>
</feature>
<dbReference type="Pfam" id="PF19302">
    <property type="entry name" value="DUF5915"/>
    <property type="match status" value="1"/>
</dbReference>
<dbReference type="GO" id="GO:0006428">
    <property type="term" value="P:isoleucyl-tRNA aminoacylation"/>
    <property type="evidence" value="ECO:0007669"/>
    <property type="project" value="TreeGrafter"/>
</dbReference>
<keyword evidence="3" id="KW-1185">Reference proteome</keyword>
<dbReference type="InterPro" id="IPR023586">
    <property type="entry name" value="Ile-tRNA-ligase_type2"/>
</dbReference>
<accession>A0AAV7IKG8</accession>
<protein>
    <submittedName>
        <fullName evidence="2">Uncharacterized protein</fullName>
    </submittedName>
</protein>
<evidence type="ECO:0000313" key="2">
    <source>
        <dbReference type="EMBL" id="KAH0562668.1"/>
    </source>
</evidence>
<dbReference type="PANTHER" id="PTHR42780:SF1">
    <property type="entry name" value="ISOLEUCINE--TRNA LIGASE, CYTOPLASMIC"/>
    <property type="match status" value="1"/>
</dbReference>
<evidence type="ECO:0000313" key="3">
    <source>
        <dbReference type="Proteomes" id="UP000826195"/>
    </source>
</evidence>
<dbReference type="GO" id="GO:0004822">
    <property type="term" value="F:isoleucine-tRNA ligase activity"/>
    <property type="evidence" value="ECO:0007669"/>
    <property type="project" value="InterPro"/>
</dbReference>
<dbReference type="Proteomes" id="UP000826195">
    <property type="component" value="Unassembled WGS sequence"/>
</dbReference>
<gene>
    <name evidence="2" type="ORF">KQX54_000589</name>
</gene>
<organism evidence="2 3">
    <name type="scientific">Cotesia glomerata</name>
    <name type="common">Lepidopteran parasitic wasp</name>
    <name type="synonym">Apanteles glomeratus</name>
    <dbReference type="NCBI Taxonomy" id="32391"/>
    <lineage>
        <taxon>Eukaryota</taxon>
        <taxon>Metazoa</taxon>
        <taxon>Ecdysozoa</taxon>
        <taxon>Arthropoda</taxon>
        <taxon>Hexapoda</taxon>
        <taxon>Insecta</taxon>
        <taxon>Pterygota</taxon>
        <taxon>Neoptera</taxon>
        <taxon>Endopterygota</taxon>
        <taxon>Hymenoptera</taxon>
        <taxon>Apocrita</taxon>
        <taxon>Ichneumonoidea</taxon>
        <taxon>Braconidae</taxon>
        <taxon>Microgastrinae</taxon>
        <taxon>Cotesia</taxon>
    </lineage>
</organism>
<evidence type="ECO:0000256" key="1">
    <source>
        <dbReference type="SAM" id="MobiDB-lite"/>
    </source>
</evidence>
<feature type="compositionally biased region" description="Polar residues" evidence="1">
    <location>
        <begin position="1"/>
        <end position="11"/>
    </location>
</feature>
<name>A0AAV7IKG8_COTGL</name>
<reference evidence="2 3" key="1">
    <citation type="journal article" date="2021" name="J. Hered.">
        <title>A chromosome-level genome assembly of the parasitoid wasp, Cotesia glomerata (Hymenoptera: Braconidae).</title>
        <authorList>
            <person name="Pinto B.J."/>
            <person name="Weis J.J."/>
            <person name="Gamble T."/>
            <person name="Ode P.J."/>
            <person name="Paul R."/>
            <person name="Zaspel J.M."/>
        </authorList>
    </citation>
    <scope>NUCLEOTIDE SEQUENCE [LARGE SCALE GENOMIC DNA]</scope>
    <source>
        <strain evidence="2">CgM1</strain>
    </source>
</reference>
<dbReference type="PANTHER" id="PTHR42780">
    <property type="entry name" value="SOLEUCYL-TRNA SYNTHETASE"/>
    <property type="match status" value="1"/>
</dbReference>
<sequence length="165" mass="18818">MQEASEGQNPPKTVKFIFDDSSPSSNASVDQWILSFTANTLKITKEEMKFYRLAQRSAQTWLRGEFKAVTQAIKELTDAQLQEFLVKKEIVVNGYVLGEQDLRLMFSFSGPRADELSQRYEAHSEGNILILLDITPDESMLNEGIAREVINRVQKLRKKRSIGPH</sequence>
<proteinExistence type="predicted"/>
<comment type="caution">
    <text evidence="2">The sequence shown here is derived from an EMBL/GenBank/DDBJ whole genome shotgun (WGS) entry which is preliminary data.</text>
</comment>
<dbReference type="EMBL" id="JAHXZJ010000035">
    <property type="protein sequence ID" value="KAH0562668.1"/>
    <property type="molecule type" value="Genomic_DNA"/>
</dbReference>